<dbReference type="EMBL" id="CP093313">
    <property type="protein sequence ID" value="UWZ85227.1"/>
    <property type="molecule type" value="Genomic_DNA"/>
</dbReference>
<evidence type="ECO:0000259" key="2">
    <source>
        <dbReference type="Pfam" id="PF07883"/>
    </source>
</evidence>
<feature type="domain" description="Cupin type-2" evidence="2">
    <location>
        <begin position="48"/>
        <end position="121"/>
    </location>
</feature>
<dbReference type="InterPro" id="IPR013096">
    <property type="entry name" value="Cupin_2"/>
</dbReference>
<feature type="signal peptide" evidence="1">
    <location>
        <begin position="1"/>
        <end position="22"/>
    </location>
</feature>
<dbReference type="Pfam" id="PF07883">
    <property type="entry name" value="Cupin_2"/>
    <property type="match status" value="1"/>
</dbReference>
<dbReference type="AlphaFoldDB" id="A0A9J7BQX6"/>
<dbReference type="PANTHER" id="PTHR38599:SF1">
    <property type="entry name" value="CUPIN DOMAIN PROTEIN (AFU_ORTHOLOGUE AFUA_3G13620)"/>
    <property type="match status" value="1"/>
</dbReference>
<dbReference type="InterPro" id="IPR014710">
    <property type="entry name" value="RmlC-like_jellyroll"/>
</dbReference>
<dbReference type="KEGG" id="orp:MOP44_04615"/>
<organism evidence="3 4">
    <name type="scientific">Occallatibacter riparius</name>
    <dbReference type="NCBI Taxonomy" id="1002689"/>
    <lineage>
        <taxon>Bacteria</taxon>
        <taxon>Pseudomonadati</taxon>
        <taxon>Acidobacteriota</taxon>
        <taxon>Terriglobia</taxon>
        <taxon>Terriglobales</taxon>
        <taxon>Acidobacteriaceae</taxon>
        <taxon>Occallatibacter</taxon>
    </lineage>
</organism>
<evidence type="ECO:0000313" key="4">
    <source>
        <dbReference type="Proteomes" id="UP001059380"/>
    </source>
</evidence>
<accession>A0A9J7BQX6</accession>
<dbReference type="CDD" id="cd02234">
    <property type="entry name" value="cupin_BLR7677-like"/>
    <property type="match status" value="1"/>
</dbReference>
<feature type="chain" id="PRO_5039943289" evidence="1">
    <location>
        <begin position="23"/>
        <end position="136"/>
    </location>
</feature>
<reference evidence="3" key="1">
    <citation type="submission" date="2021-04" db="EMBL/GenBank/DDBJ databases">
        <title>Phylogenetic analysis of Acidobacteriaceae.</title>
        <authorList>
            <person name="Qiu L."/>
            <person name="Zhang Q."/>
        </authorList>
    </citation>
    <scope>NUCLEOTIDE SEQUENCE</scope>
    <source>
        <strain evidence="3">DSM 25168</strain>
    </source>
</reference>
<dbReference type="SUPFAM" id="SSF51182">
    <property type="entry name" value="RmlC-like cupins"/>
    <property type="match status" value="1"/>
</dbReference>
<keyword evidence="4" id="KW-1185">Reference proteome</keyword>
<evidence type="ECO:0000313" key="3">
    <source>
        <dbReference type="EMBL" id="UWZ85227.1"/>
    </source>
</evidence>
<protein>
    <submittedName>
        <fullName evidence="3">Cupin domain-containing protein</fullName>
    </submittedName>
</protein>
<dbReference type="PANTHER" id="PTHR38599">
    <property type="entry name" value="CUPIN DOMAIN PROTEIN (AFU_ORTHOLOGUE AFUA_3G13620)"/>
    <property type="match status" value="1"/>
</dbReference>
<name>A0A9J7BQX6_9BACT</name>
<dbReference type="Proteomes" id="UP001059380">
    <property type="component" value="Chromosome"/>
</dbReference>
<gene>
    <name evidence="3" type="ORF">MOP44_04615</name>
</gene>
<dbReference type="Gene3D" id="2.60.120.10">
    <property type="entry name" value="Jelly Rolls"/>
    <property type="match status" value="1"/>
</dbReference>
<proteinExistence type="predicted"/>
<dbReference type="InterPro" id="IPR011051">
    <property type="entry name" value="RmlC_Cupin_sf"/>
</dbReference>
<evidence type="ECO:0000256" key="1">
    <source>
        <dbReference type="SAM" id="SignalP"/>
    </source>
</evidence>
<dbReference type="RefSeq" id="WP_260794745.1">
    <property type="nucleotide sequence ID" value="NZ_CP093313.1"/>
</dbReference>
<sequence>MRTYHIWPLLAAISLAPLQALAQNLEQVKPVFEQAIPNAQGKSMIAVIVNYPPGGRSPAHHHAQSAFIYAYVLSGAVRSQVGDEAAKVYRAGESFCEYPGAHHRISENASDKEPASLLAVFVVDSKDKPLTIPDRK</sequence>
<keyword evidence="1" id="KW-0732">Signal</keyword>